<reference evidence="1 2" key="1">
    <citation type="submission" date="2024-04" db="EMBL/GenBank/DDBJ databases">
        <authorList>
            <person name="Rising A."/>
            <person name="Reimegard J."/>
            <person name="Sonavane S."/>
            <person name="Akerstrom W."/>
            <person name="Nylinder S."/>
            <person name="Hedman E."/>
            <person name="Kallberg Y."/>
        </authorList>
    </citation>
    <scope>NUCLEOTIDE SEQUENCE [LARGE SCALE GENOMIC DNA]</scope>
</reference>
<evidence type="ECO:0000313" key="2">
    <source>
        <dbReference type="Proteomes" id="UP001497382"/>
    </source>
</evidence>
<proteinExistence type="predicted"/>
<evidence type="ECO:0000313" key="1">
    <source>
        <dbReference type="EMBL" id="CAL1290880.1"/>
    </source>
</evidence>
<name>A0AAV2B5E2_9ARAC</name>
<organism evidence="1 2">
    <name type="scientific">Larinioides sclopetarius</name>
    <dbReference type="NCBI Taxonomy" id="280406"/>
    <lineage>
        <taxon>Eukaryota</taxon>
        <taxon>Metazoa</taxon>
        <taxon>Ecdysozoa</taxon>
        <taxon>Arthropoda</taxon>
        <taxon>Chelicerata</taxon>
        <taxon>Arachnida</taxon>
        <taxon>Araneae</taxon>
        <taxon>Araneomorphae</taxon>
        <taxon>Entelegynae</taxon>
        <taxon>Araneoidea</taxon>
        <taxon>Araneidae</taxon>
        <taxon>Larinioides</taxon>
    </lineage>
</organism>
<sequence>FAEKFQGLCFQHARRSIKRKTSHCLLTSLTLGKECNGDGTHQNDISALPFSHQGDIIPSYDC</sequence>
<comment type="caution">
    <text evidence="1">The sequence shown here is derived from an EMBL/GenBank/DDBJ whole genome shotgun (WGS) entry which is preliminary data.</text>
</comment>
<protein>
    <submittedName>
        <fullName evidence="1">Uncharacterized protein</fullName>
    </submittedName>
</protein>
<dbReference type="Proteomes" id="UP001497382">
    <property type="component" value="Unassembled WGS sequence"/>
</dbReference>
<feature type="non-terminal residue" evidence="1">
    <location>
        <position position="1"/>
    </location>
</feature>
<accession>A0AAV2B5E2</accession>
<dbReference type="AlphaFoldDB" id="A0AAV2B5E2"/>
<gene>
    <name evidence="1" type="ORF">LARSCL_LOCUS16750</name>
</gene>
<keyword evidence="2" id="KW-1185">Reference proteome</keyword>
<dbReference type="EMBL" id="CAXIEN010000271">
    <property type="protein sequence ID" value="CAL1290880.1"/>
    <property type="molecule type" value="Genomic_DNA"/>
</dbReference>